<organism evidence="6 7">
    <name type="scientific">Choanephora cucurbitarum</name>
    <dbReference type="NCBI Taxonomy" id="101091"/>
    <lineage>
        <taxon>Eukaryota</taxon>
        <taxon>Fungi</taxon>
        <taxon>Fungi incertae sedis</taxon>
        <taxon>Mucoromycota</taxon>
        <taxon>Mucoromycotina</taxon>
        <taxon>Mucoromycetes</taxon>
        <taxon>Mucorales</taxon>
        <taxon>Mucorineae</taxon>
        <taxon>Choanephoraceae</taxon>
        <taxon>Choanephoroideae</taxon>
        <taxon>Choanephora</taxon>
    </lineage>
</organism>
<evidence type="ECO:0000313" key="7">
    <source>
        <dbReference type="Proteomes" id="UP000093000"/>
    </source>
</evidence>
<dbReference type="InParanoid" id="A0A1C7MTV2"/>
<dbReference type="SUPFAM" id="SSF51316">
    <property type="entry name" value="Mss4-like"/>
    <property type="match status" value="1"/>
</dbReference>
<dbReference type="Pfam" id="PF04828">
    <property type="entry name" value="GFA"/>
    <property type="match status" value="1"/>
</dbReference>
<dbReference type="EMBL" id="LUGH01002337">
    <property type="protein sequence ID" value="OBZ80270.1"/>
    <property type="molecule type" value="Genomic_DNA"/>
</dbReference>
<evidence type="ECO:0000256" key="4">
    <source>
        <dbReference type="ARBA" id="ARBA00023239"/>
    </source>
</evidence>
<dbReference type="InterPro" id="IPR006913">
    <property type="entry name" value="CENP-V/GFA"/>
</dbReference>
<dbReference type="PANTHER" id="PTHR33337:SF31">
    <property type="entry name" value="DUF636 DOMAIN PROTEIN (AFU_ORTHOLOGUE AFUA_2G12650)"/>
    <property type="match status" value="1"/>
</dbReference>
<keyword evidence="7" id="KW-1185">Reference proteome</keyword>
<proteinExistence type="inferred from homology"/>
<dbReference type="InterPro" id="IPR011057">
    <property type="entry name" value="Mss4-like_sf"/>
</dbReference>
<comment type="caution">
    <text evidence="6">The sequence shown here is derived from an EMBL/GenBank/DDBJ whole genome shotgun (WGS) entry which is preliminary data.</text>
</comment>
<dbReference type="STRING" id="101091.A0A1C7MTV2"/>
<evidence type="ECO:0000313" key="6">
    <source>
        <dbReference type="EMBL" id="OBZ80270.1"/>
    </source>
</evidence>
<keyword evidence="2" id="KW-0479">Metal-binding</keyword>
<dbReference type="GO" id="GO:0016846">
    <property type="term" value="F:carbon-sulfur lyase activity"/>
    <property type="evidence" value="ECO:0007669"/>
    <property type="project" value="InterPro"/>
</dbReference>
<name>A0A1C7MTV2_9FUNG</name>
<gene>
    <name evidence="6" type="ORF">A0J61_11680</name>
</gene>
<comment type="similarity">
    <text evidence="1">Belongs to the Gfa family.</text>
</comment>
<dbReference type="Gene3D" id="3.90.1590.10">
    <property type="entry name" value="glutathione-dependent formaldehyde- activating enzyme (gfa)"/>
    <property type="match status" value="1"/>
</dbReference>
<dbReference type="Proteomes" id="UP000093000">
    <property type="component" value="Unassembled WGS sequence"/>
</dbReference>
<protein>
    <recommendedName>
        <fullName evidence="5">CENP-V/GFA domain-containing protein</fullName>
    </recommendedName>
</protein>
<accession>A0A1C7MTV2</accession>
<evidence type="ECO:0000259" key="5">
    <source>
        <dbReference type="PROSITE" id="PS51891"/>
    </source>
</evidence>
<keyword evidence="4" id="KW-0456">Lyase</keyword>
<evidence type="ECO:0000256" key="2">
    <source>
        <dbReference type="ARBA" id="ARBA00022723"/>
    </source>
</evidence>
<keyword evidence="3" id="KW-0862">Zinc</keyword>
<dbReference type="PANTHER" id="PTHR33337">
    <property type="entry name" value="GFA DOMAIN-CONTAINING PROTEIN"/>
    <property type="match status" value="1"/>
</dbReference>
<evidence type="ECO:0000256" key="1">
    <source>
        <dbReference type="ARBA" id="ARBA00005495"/>
    </source>
</evidence>
<dbReference type="AlphaFoldDB" id="A0A1C7MTV2"/>
<evidence type="ECO:0000256" key="3">
    <source>
        <dbReference type="ARBA" id="ARBA00022833"/>
    </source>
</evidence>
<dbReference type="PROSITE" id="PS51891">
    <property type="entry name" value="CENP_V_GFA"/>
    <property type="match status" value="1"/>
</dbReference>
<feature type="domain" description="CENP-V/GFA" evidence="5">
    <location>
        <begin position="5"/>
        <end position="118"/>
    </location>
</feature>
<reference evidence="6 7" key="1">
    <citation type="submission" date="2016-03" db="EMBL/GenBank/DDBJ databases">
        <title>Choanephora cucurbitarum.</title>
        <authorList>
            <person name="Min B."/>
            <person name="Park H."/>
            <person name="Park J.-H."/>
            <person name="Shin H.-D."/>
            <person name="Choi I.-G."/>
        </authorList>
    </citation>
    <scope>NUCLEOTIDE SEQUENCE [LARGE SCALE GENOMIC DNA]</scope>
    <source>
        <strain evidence="6 7">KUS-F28377</strain>
    </source>
</reference>
<sequence length="154" mass="16772">MSTIYHGSCICGAIQFNLTGPPIRNIICHCSDCQKSGGSAFQTSSAYAPSQVQLIDPDNQLKTYIVPAESVGSGFEKHKHFCGRCGCPIYNVPMKEEGKQWIIKTGLIETSEGGSALHALKELQPQAEVYTRSRAGYLTAINNVNQFETGFQPL</sequence>
<dbReference type="OrthoDB" id="2212170at2759"/>
<dbReference type="GO" id="GO:0046872">
    <property type="term" value="F:metal ion binding"/>
    <property type="evidence" value="ECO:0007669"/>
    <property type="project" value="UniProtKB-KW"/>
</dbReference>